<dbReference type="GO" id="GO:0035264">
    <property type="term" value="P:multicellular organism growth"/>
    <property type="evidence" value="ECO:0007669"/>
    <property type="project" value="Ensembl"/>
</dbReference>
<dbReference type="SMR" id="G1T6A7"/>
<dbReference type="HOGENOM" id="CLU_2090387_0_0_1"/>
<dbReference type="GO" id="GO:0008630">
    <property type="term" value="P:intrinsic apoptotic signaling pathway in response to DNA damage"/>
    <property type="evidence" value="ECO:0007669"/>
    <property type="project" value="Ensembl"/>
</dbReference>
<dbReference type="Bgee" id="ENSOCUG00000013881">
    <property type="expression patterns" value="Expressed in autopod skin and 17 other cell types or tissues"/>
</dbReference>
<accession>G1T6A7</accession>
<keyword evidence="2" id="KW-1185">Reference proteome</keyword>
<dbReference type="AlphaFoldDB" id="G1T6A7"/>
<dbReference type="GO" id="GO:0005662">
    <property type="term" value="C:DNA replication factor A complex"/>
    <property type="evidence" value="ECO:0007669"/>
    <property type="project" value="Ensembl"/>
</dbReference>
<dbReference type="GO" id="GO:0006284">
    <property type="term" value="P:base-excision repair"/>
    <property type="evidence" value="ECO:0007669"/>
    <property type="project" value="TreeGrafter"/>
</dbReference>
<dbReference type="Gene3D" id="3.90.530.10">
    <property type="entry name" value="XPA C-terminal domain"/>
    <property type="match status" value="1"/>
</dbReference>
<dbReference type="GO" id="GO:0009650">
    <property type="term" value="P:UV protection"/>
    <property type="evidence" value="ECO:0007669"/>
    <property type="project" value="Ensembl"/>
</dbReference>
<dbReference type="GO" id="GO:0034504">
    <property type="term" value="P:protein localization to nucleus"/>
    <property type="evidence" value="ECO:0007669"/>
    <property type="project" value="Ensembl"/>
</dbReference>
<dbReference type="Ensembl" id="ENSOCUT00000013877.3">
    <property type="protein sequence ID" value="ENSOCUP00000011935.3"/>
    <property type="gene ID" value="ENSOCUG00000013881.3"/>
</dbReference>
<dbReference type="InterPro" id="IPR037129">
    <property type="entry name" value="XPA_sf"/>
</dbReference>
<dbReference type="InterPro" id="IPR022652">
    <property type="entry name" value="Znf_XPA_CS"/>
</dbReference>
<dbReference type="GO" id="GO:0060261">
    <property type="term" value="P:positive regulation of transcription initiation by RNA polymerase II"/>
    <property type="evidence" value="ECO:0007669"/>
    <property type="project" value="Ensembl"/>
</dbReference>
<dbReference type="GO" id="GO:1901255">
    <property type="term" value="P:nucleotide-excision repair involved in interstrand cross-link repair"/>
    <property type="evidence" value="ECO:0007669"/>
    <property type="project" value="TreeGrafter"/>
</dbReference>
<dbReference type="STRING" id="9986.ENSOCUP00000011935"/>
<proteinExistence type="predicted"/>
<dbReference type="PaxDb" id="9986-ENSOCUP00000011935"/>
<dbReference type="PROSITE" id="PS00752">
    <property type="entry name" value="XPA_1"/>
    <property type="match status" value="1"/>
</dbReference>
<dbReference type="GeneTree" id="ENSGT00390000002721"/>
<name>G1T6A7_RABIT</name>
<dbReference type="GO" id="GO:0006979">
    <property type="term" value="P:response to oxidative stress"/>
    <property type="evidence" value="ECO:0007669"/>
    <property type="project" value="Ensembl"/>
</dbReference>
<dbReference type="GO" id="GO:0016604">
    <property type="term" value="C:nuclear body"/>
    <property type="evidence" value="ECO:0007669"/>
    <property type="project" value="Ensembl"/>
</dbReference>
<evidence type="ECO:0000313" key="1">
    <source>
        <dbReference type="Ensembl" id="ENSOCUP00000011935.3"/>
    </source>
</evidence>
<dbReference type="GO" id="GO:0000110">
    <property type="term" value="C:nucleotide-excision repair factor 1 complex"/>
    <property type="evidence" value="ECO:0007669"/>
    <property type="project" value="TreeGrafter"/>
</dbReference>
<dbReference type="GO" id="GO:0000715">
    <property type="term" value="P:nucleotide-excision repair, DNA damage recognition"/>
    <property type="evidence" value="ECO:0007669"/>
    <property type="project" value="TreeGrafter"/>
</dbReference>
<organism evidence="1 2">
    <name type="scientific">Oryctolagus cuniculus</name>
    <name type="common">Rabbit</name>
    <dbReference type="NCBI Taxonomy" id="9986"/>
    <lineage>
        <taxon>Eukaryota</taxon>
        <taxon>Metazoa</taxon>
        <taxon>Chordata</taxon>
        <taxon>Craniata</taxon>
        <taxon>Vertebrata</taxon>
        <taxon>Euteleostomi</taxon>
        <taxon>Mammalia</taxon>
        <taxon>Eutheria</taxon>
        <taxon>Euarchontoglires</taxon>
        <taxon>Glires</taxon>
        <taxon>Lagomorpha</taxon>
        <taxon>Leporidae</taxon>
        <taxon>Oryctolagus</taxon>
    </lineage>
</organism>
<dbReference type="Proteomes" id="UP000001811">
    <property type="component" value="Chromosome 1"/>
</dbReference>
<dbReference type="PANTHER" id="PTHR10142">
    <property type="entry name" value="DNA REPAIR PROTEIN COMPLEMENTING XP-A CELLS"/>
    <property type="match status" value="1"/>
</dbReference>
<reference evidence="1" key="3">
    <citation type="submission" date="2025-09" db="UniProtKB">
        <authorList>
            <consortium name="Ensembl"/>
        </authorList>
    </citation>
    <scope>IDENTIFICATION</scope>
    <source>
        <strain evidence="1">Thorbecke</strain>
    </source>
</reference>
<evidence type="ECO:0000313" key="2">
    <source>
        <dbReference type="Proteomes" id="UP000001811"/>
    </source>
</evidence>
<dbReference type="SUPFAM" id="SSF57716">
    <property type="entry name" value="Glucocorticoid receptor-like (DNA-binding domain)"/>
    <property type="match status" value="1"/>
</dbReference>
<dbReference type="GO" id="GO:0003684">
    <property type="term" value="F:damaged DNA binding"/>
    <property type="evidence" value="ECO:0007669"/>
    <property type="project" value="Ensembl"/>
</dbReference>
<dbReference type="GO" id="GO:0005829">
    <property type="term" value="C:cytosol"/>
    <property type="evidence" value="ECO:0007669"/>
    <property type="project" value="Ensembl"/>
</dbReference>
<reference evidence="1 2" key="1">
    <citation type="journal article" date="2011" name="Nature">
        <title>A high-resolution map of human evolutionary constraint using 29 mammals.</title>
        <authorList>
            <person name="Lindblad-Toh K."/>
            <person name="Garber M."/>
            <person name="Zuk O."/>
            <person name="Lin M.F."/>
            <person name="Parker B.J."/>
            <person name="Washietl S."/>
            <person name="Kheradpour P."/>
            <person name="Ernst J."/>
            <person name="Jordan G."/>
            <person name="Mauceli E."/>
            <person name="Ward L.D."/>
            <person name="Lowe C.B."/>
            <person name="Holloway A.K."/>
            <person name="Clamp M."/>
            <person name="Gnerre S."/>
            <person name="Alfoldi J."/>
            <person name="Beal K."/>
            <person name="Chang J."/>
            <person name="Clawson H."/>
            <person name="Cuff J."/>
            <person name="Di Palma F."/>
            <person name="Fitzgerald S."/>
            <person name="Flicek P."/>
            <person name="Guttman M."/>
            <person name="Hubisz M.J."/>
            <person name="Jaffe D.B."/>
            <person name="Jungreis I."/>
            <person name="Kent W.J."/>
            <person name="Kostka D."/>
            <person name="Lara M."/>
            <person name="Martins A.L."/>
            <person name="Massingham T."/>
            <person name="Moltke I."/>
            <person name="Raney B.J."/>
            <person name="Rasmussen M.D."/>
            <person name="Robinson J."/>
            <person name="Stark A."/>
            <person name="Vilella A.J."/>
            <person name="Wen J."/>
            <person name="Xie X."/>
            <person name="Zody M.C."/>
            <person name="Baldwin J."/>
            <person name="Bloom T."/>
            <person name="Chin C.W."/>
            <person name="Heiman D."/>
            <person name="Nicol R."/>
            <person name="Nusbaum C."/>
            <person name="Young S."/>
            <person name="Wilkinson J."/>
            <person name="Worley K.C."/>
            <person name="Kovar C.L."/>
            <person name="Muzny D.M."/>
            <person name="Gibbs R.A."/>
            <person name="Cree A."/>
            <person name="Dihn H.H."/>
            <person name="Fowler G."/>
            <person name="Jhangiani S."/>
            <person name="Joshi V."/>
            <person name="Lee S."/>
            <person name="Lewis L.R."/>
            <person name="Nazareth L.V."/>
            <person name="Okwuonu G."/>
            <person name="Santibanez J."/>
            <person name="Warren W.C."/>
            <person name="Mardis E.R."/>
            <person name="Weinstock G.M."/>
            <person name="Wilson R.K."/>
            <person name="Delehaunty K."/>
            <person name="Dooling D."/>
            <person name="Fronik C."/>
            <person name="Fulton L."/>
            <person name="Fulton B."/>
            <person name="Graves T."/>
            <person name="Minx P."/>
            <person name="Sodergren E."/>
            <person name="Birney E."/>
            <person name="Margulies E.H."/>
            <person name="Herrero J."/>
            <person name="Green E.D."/>
            <person name="Haussler D."/>
            <person name="Siepel A."/>
            <person name="Goldman N."/>
            <person name="Pollard K.S."/>
            <person name="Pedersen J.S."/>
            <person name="Lander E.S."/>
            <person name="Kellis M."/>
        </authorList>
    </citation>
    <scope>NUCLEOTIDE SEQUENCE [LARGE SCALE GENOMIC DNA]</scope>
    <source>
        <strain evidence="1 2">Thorbecke inbred</strain>
    </source>
</reference>
<dbReference type="GO" id="GO:0019904">
    <property type="term" value="F:protein domain specific binding"/>
    <property type="evidence" value="ECO:0007669"/>
    <property type="project" value="Ensembl"/>
</dbReference>
<dbReference type="GO" id="GO:0010506">
    <property type="term" value="P:regulation of autophagy"/>
    <property type="evidence" value="ECO:0007669"/>
    <property type="project" value="Ensembl"/>
</dbReference>
<protein>
    <submittedName>
        <fullName evidence="1">XPA, DNA damage recognition and repair factor</fullName>
    </submittedName>
</protein>
<dbReference type="EMBL" id="AAGW02033582">
    <property type="status" value="NOT_ANNOTATED_CDS"/>
    <property type="molecule type" value="Genomic_DNA"/>
</dbReference>
<sequence length="248" mass="28156">WRQQRALRWSRATSEQPAELPRQRALMLRQARLAARPYPATAGAATGGVANVKAPKIIDTGGGFILEEEEEEHKVGNIVHQPGPVLEFDYAICEECGKEFMDSYLMSHFDLATCDNCRSVSYVTGARSSCLEQPPPPAPRFVLTKPPPPQPGSRVDSVLQVVKRSLEVWGSQDALEAAKEVRQENREKMKQKKFDKKVRELRRAVRSSVWKRETTAHQHEYGPEENIDDDMYRKCCTVCGHELTYEKM</sequence>
<gene>
    <name evidence="1" type="primary">XPA</name>
</gene>
<dbReference type="GO" id="GO:0042803">
    <property type="term" value="F:protein homodimerization activity"/>
    <property type="evidence" value="ECO:0007669"/>
    <property type="project" value="Ensembl"/>
</dbReference>
<dbReference type="PANTHER" id="PTHR10142:SF0">
    <property type="entry name" value="DNA REPAIR PROTEIN COMPLEMENTING XP-A CELLS"/>
    <property type="match status" value="1"/>
</dbReference>
<dbReference type="GO" id="GO:0009636">
    <property type="term" value="P:response to toxic substance"/>
    <property type="evidence" value="ECO:0007669"/>
    <property type="project" value="Ensembl"/>
</dbReference>
<dbReference type="GO" id="GO:0070914">
    <property type="term" value="P:UV-damage excision repair"/>
    <property type="evidence" value="ECO:0007669"/>
    <property type="project" value="TreeGrafter"/>
</dbReference>
<dbReference type="FunCoup" id="G1T6A7">
    <property type="interactions" value="1442"/>
</dbReference>
<dbReference type="Pfam" id="PF01286">
    <property type="entry name" value="XPA_N"/>
    <property type="match status" value="1"/>
</dbReference>
<dbReference type="EMBL" id="AAGW02033583">
    <property type="status" value="NOT_ANNOTATED_CDS"/>
    <property type="molecule type" value="Genomic_DNA"/>
</dbReference>
<reference evidence="1" key="2">
    <citation type="submission" date="2025-08" db="UniProtKB">
        <authorList>
            <consortium name="Ensembl"/>
        </authorList>
    </citation>
    <scope>IDENTIFICATION</scope>
    <source>
        <strain evidence="1">Thorbecke</strain>
    </source>
</reference>
<dbReference type="InParanoid" id="G1T6A7"/>
<dbReference type="eggNOG" id="KOG4017">
    <property type="taxonomic scope" value="Eukaryota"/>
</dbReference>
<dbReference type="GO" id="GO:1990837">
    <property type="term" value="F:sequence-specific double-stranded DNA binding"/>
    <property type="evidence" value="ECO:0007669"/>
    <property type="project" value="Ensembl"/>
</dbReference>
<dbReference type="InterPro" id="IPR000465">
    <property type="entry name" value="XPA/RAD14"/>
</dbReference>